<feature type="compositionally biased region" description="Polar residues" evidence="8">
    <location>
        <begin position="23"/>
        <end position="32"/>
    </location>
</feature>
<comment type="caution">
    <text evidence="10">The sequence shown here is derived from an EMBL/GenBank/DDBJ whole genome shotgun (WGS) entry which is preliminary data.</text>
</comment>
<proteinExistence type="predicted"/>
<keyword evidence="3" id="KW-0862">Zinc</keyword>
<reference evidence="10 11" key="1">
    <citation type="journal article" date="2012" name="Eukaryot. Cell">
        <title>Draft genome sequence of CBS 2479, the standard type strain of Trichosporon asahii.</title>
        <authorList>
            <person name="Yang R.Y."/>
            <person name="Li H.T."/>
            <person name="Zhu H."/>
            <person name="Zhou G.P."/>
            <person name="Wang M."/>
            <person name="Wang L."/>
        </authorList>
    </citation>
    <scope>NUCLEOTIDE SEQUENCE [LARGE SCALE GENOMIC DNA]</scope>
    <source>
        <strain evidence="11">ATCC 90039 / CBS 2479 / JCM 2466 / KCTC 7840 / NCYC 2677 / UAMH 7654</strain>
    </source>
</reference>
<protein>
    <recommendedName>
        <fullName evidence="9">Zn(2)-C6 fungal-type domain-containing protein</fullName>
    </recommendedName>
</protein>
<feature type="compositionally biased region" description="Basic residues" evidence="8">
    <location>
        <begin position="106"/>
        <end position="116"/>
    </location>
</feature>
<feature type="region of interest" description="Disordered" evidence="8">
    <location>
        <begin position="270"/>
        <end position="328"/>
    </location>
</feature>
<feature type="region of interest" description="Disordered" evidence="8">
    <location>
        <begin position="82"/>
        <end position="131"/>
    </location>
</feature>
<keyword evidence="6" id="KW-0804">Transcription</keyword>
<dbReference type="OrthoDB" id="39175at2759"/>
<dbReference type="GO" id="GO:0003677">
    <property type="term" value="F:DNA binding"/>
    <property type="evidence" value="ECO:0007669"/>
    <property type="project" value="UniProtKB-KW"/>
</dbReference>
<dbReference type="GO" id="GO:0005634">
    <property type="term" value="C:nucleus"/>
    <property type="evidence" value="ECO:0007669"/>
    <property type="project" value="UniProtKB-SubCell"/>
</dbReference>
<dbReference type="Pfam" id="PF00172">
    <property type="entry name" value="Zn_clus"/>
    <property type="match status" value="1"/>
</dbReference>
<feature type="domain" description="Zn(2)-C6 fungal-type" evidence="9">
    <location>
        <begin position="46"/>
        <end position="89"/>
    </location>
</feature>
<dbReference type="SUPFAM" id="SSF57701">
    <property type="entry name" value="Zn2/Cys6 DNA-binding domain"/>
    <property type="match status" value="1"/>
</dbReference>
<dbReference type="AlphaFoldDB" id="J6EU55"/>
<dbReference type="SMART" id="SM00906">
    <property type="entry name" value="Fungal_trans"/>
    <property type="match status" value="1"/>
</dbReference>
<keyword evidence="4" id="KW-0805">Transcription regulation</keyword>
<feature type="compositionally biased region" description="Low complexity" evidence="8">
    <location>
        <begin position="172"/>
        <end position="206"/>
    </location>
</feature>
<dbReference type="Proteomes" id="UP000002748">
    <property type="component" value="Unassembled WGS sequence"/>
</dbReference>
<dbReference type="RefSeq" id="XP_014177428.1">
    <property type="nucleotide sequence ID" value="XM_014321953.1"/>
</dbReference>
<evidence type="ECO:0000256" key="3">
    <source>
        <dbReference type="ARBA" id="ARBA00022833"/>
    </source>
</evidence>
<dbReference type="VEuPathDB" id="FungiDB:A1Q1_05146"/>
<keyword evidence="2" id="KW-0479">Metal-binding</keyword>
<evidence type="ECO:0000256" key="5">
    <source>
        <dbReference type="ARBA" id="ARBA00023125"/>
    </source>
</evidence>
<feature type="compositionally biased region" description="Polar residues" evidence="8">
    <location>
        <begin position="925"/>
        <end position="946"/>
    </location>
</feature>
<organism evidence="10 11">
    <name type="scientific">Trichosporon asahii var. asahii (strain ATCC 90039 / CBS 2479 / JCM 2466 / KCTC 7840 / NBRC 103889/ NCYC 2677 / UAMH 7654)</name>
    <name type="common">Yeast</name>
    <dbReference type="NCBI Taxonomy" id="1186058"/>
    <lineage>
        <taxon>Eukaryota</taxon>
        <taxon>Fungi</taxon>
        <taxon>Dikarya</taxon>
        <taxon>Basidiomycota</taxon>
        <taxon>Agaricomycotina</taxon>
        <taxon>Tremellomycetes</taxon>
        <taxon>Trichosporonales</taxon>
        <taxon>Trichosporonaceae</taxon>
        <taxon>Trichosporon</taxon>
    </lineage>
</organism>
<dbReference type="InterPro" id="IPR036864">
    <property type="entry name" value="Zn2-C6_fun-type_DNA-bd_sf"/>
</dbReference>
<evidence type="ECO:0000256" key="4">
    <source>
        <dbReference type="ARBA" id="ARBA00023015"/>
    </source>
</evidence>
<feature type="region of interest" description="Disordered" evidence="8">
    <location>
        <begin position="1"/>
        <end position="37"/>
    </location>
</feature>
<sequence>MPVPTDIPTRPDLNGVVRVDQAGPSQPTQPAGQPSDVAGVLRRNQACLACRRRKLKCDAVRPHCSTCIRSYKHLLRTAPSTNPVLTCEYDDDKENNDGDEDEAEARRKRRKTSGSRKKADEEAELEREPDLEAQLARKDANPSPPQPPQAQQWTGAPIPQVESPTAFLEMLSSAASSAPTARPPDGMANGVPNGVPGVPNGMPNGASAAPGSPYQSLWVSMDRSFVEPTGMTPYLAFNEPDVFPGEINPAAQGTTAMLSPGNVFNFPSPTPWPSADVLENSMPNGSSNLATAPPQNSPRTAEAAQNASPTLQNRKASGQADGSPEESGLDRQALFDLFYPGWPKTLPEPVVVNALVEAFFDVVPSMPRMLHKGRFMTRLSLPPTHSNFPHPSLLHSICAISSAWCDPKVYDPNGQAPDPTATRAEFFSRSGPTPAAPEILPFSLRHAAFAKDAIHDGLNTGSRLFDVVRAMIILSRVFIDDTRMLETWTYIGLVCRMILPLGLNVRSAELSLKSVMLPPPHDALEREERRVVIWLAMYHDTIASAASGWGTSLALDELTVPLPVSAEDFDAGSPTMPGNSQDLESLDLYIKHPVADPLVMALKGGVLLNRVCKFARRWKNRRLRDHDDLDGMQRPEFRELANAIACLQMSFPPSLQDAGVVNSRRQLNVDLISAHVIPHTAIIYLYEPFADVTDPNDQPGRRLLNAARSIVGVIQQLVGAVGQGATNLSAVMHSSTSVALVTAARTLLLFYRHALNVGDQAQADSCRHDIETARLALAQYGQRFKIGYHHAQLIEYFLDRATNPTYDKLAAHYPDHPRQGAIRLTPDANLGLCILNALNIKRGYWKLPQAGVTPAMTGLHSPEVRMYDSPQSQSSTGAASASLNFGTMPPPSGPNNNPPNPSLNANQAPGQGQGQAQEGYGMMPQSASQPQPNQTPRVSVSSQSSGGYWDEAARQWNEGSGASIVPLESLSGNPLPPFEKGDVAGHGQSMETTAW</sequence>
<evidence type="ECO:0000259" key="9">
    <source>
        <dbReference type="PROSITE" id="PS50048"/>
    </source>
</evidence>
<feature type="region of interest" description="Disordered" evidence="8">
    <location>
        <begin position="172"/>
        <end position="211"/>
    </location>
</feature>
<feature type="compositionally biased region" description="Low complexity" evidence="8">
    <location>
        <begin position="869"/>
        <end position="882"/>
    </location>
</feature>
<dbReference type="KEGG" id="tasa:A1Q1_05146"/>
<gene>
    <name evidence="10" type="ORF">A1Q1_05146</name>
</gene>
<accession>J6EU55</accession>
<feature type="compositionally biased region" description="Polar residues" evidence="8">
    <location>
        <begin position="281"/>
        <end position="316"/>
    </location>
</feature>
<feature type="region of interest" description="Disordered" evidence="8">
    <location>
        <begin position="137"/>
        <end position="156"/>
    </location>
</feature>
<dbReference type="InterPro" id="IPR007219">
    <property type="entry name" value="XnlR_reg_dom"/>
</dbReference>
<evidence type="ECO:0000313" key="11">
    <source>
        <dbReference type="Proteomes" id="UP000002748"/>
    </source>
</evidence>
<keyword evidence="5" id="KW-0238">DNA-binding</keyword>
<evidence type="ECO:0000256" key="1">
    <source>
        <dbReference type="ARBA" id="ARBA00004123"/>
    </source>
</evidence>
<evidence type="ECO:0000256" key="2">
    <source>
        <dbReference type="ARBA" id="ARBA00022723"/>
    </source>
</evidence>
<dbReference type="PROSITE" id="PS50048">
    <property type="entry name" value="ZN2_CY6_FUNGAL_2"/>
    <property type="match status" value="1"/>
</dbReference>
<dbReference type="GO" id="GO:0006351">
    <property type="term" value="P:DNA-templated transcription"/>
    <property type="evidence" value="ECO:0007669"/>
    <property type="project" value="InterPro"/>
</dbReference>
<feature type="compositionally biased region" description="Low complexity" evidence="8">
    <location>
        <begin position="902"/>
        <end position="921"/>
    </location>
</feature>
<feature type="compositionally biased region" description="Acidic residues" evidence="8">
    <location>
        <begin position="88"/>
        <end position="103"/>
    </location>
</feature>
<dbReference type="Pfam" id="PF04082">
    <property type="entry name" value="Fungal_trans"/>
    <property type="match status" value="1"/>
</dbReference>
<dbReference type="GO" id="GO:0008270">
    <property type="term" value="F:zinc ion binding"/>
    <property type="evidence" value="ECO:0007669"/>
    <property type="project" value="InterPro"/>
</dbReference>
<name>J6EU55_TRIAS</name>
<dbReference type="SMART" id="SM00066">
    <property type="entry name" value="GAL4"/>
    <property type="match status" value="1"/>
</dbReference>
<dbReference type="HOGENOM" id="CLU_009416_1_1_1"/>
<dbReference type="CDD" id="cd00067">
    <property type="entry name" value="GAL4"/>
    <property type="match status" value="1"/>
</dbReference>
<feature type="region of interest" description="Disordered" evidence="8">
    <location>
        <begin position="863"/>
        <end position="947"/>
    </location>
</feature>
<dbReference type="CDD" id="cd12148">
    <property type="entry name" value="fungal_TF_MHR"/>
    <property type="match status" value="1"/>
</dbReference>
<dbReference type="PANTHER" id="PTHR31313:SF81">
    <property type="entry name" value="TY1 ENHANCER ACTIVATOR"/>
    <property type="match status" value="1"/>
</dbReference>
<dbReference type="EMBL" id="ALBS01000297">
    <property type="protein sequence ID" value="EJT46317.1"/>
    <property type="molecule type" value="Genomic_DNA"/>
</dbReference>
<feature type="compositionally biased region" description="Pro residues" evidence="8">
    <location>
        <begin position="888"/>
        <end position="901"/>
    </location>
</feature>
<evidence type="ECO:0000256" key="6">
    <source>
        <dbReference type="ARBA" id="ARBA00023163"/>
    </source>
</evidence>
<dbReference type="InterPro" id="IPR001138">
    <property type="entry name" value="Zn2Cys6_DnaBD"/>
</dbReference>
<evidence type="ECO:0000256" key="8">
    <source>
        <dbReference type="SAM" id="MobiDB-lite"/>
    </source>
</evidence>
<dbReference type="InterPro" id="IPR051615">
    <property type="entry name" value="Transcr_Regulatory_Elem"/>
</dbReference>
<dbReference type="PANTHER" id="PTHR31313">
    <property type="entry name" value="TY1 ENHANCER ACTIVATOR"/>
    <property type="match status" value="1"/>
</dbReference>
<evidence type="ECO:0000313" key="10">
    <source>
        <dbReference type="EMBL" id="EJT46317.1"/>
    </source>
</evidence>
<dbReference type="Gene3D" id="4.10.240.10">
    <property type="entry name" value="Zn(2)-C6 fungal-type DNA-binding domain"/>
    <property type="match status" value="1"/>
</dbReference>
<dbReference type="GO" id="GO:0000981">
    <property type="term" value="F:DNA-binding transcription factor activity, RNA polymerase II-specific"/>
    <property type="evidence" value="ECO:0007669"/>
    <property type="project" value="InterPro"/>
</dbReference>
<feature type="region of interest" description="Disordered" evidence="8">
    <location>
        <begin position="964"/>
        <end position="995"/>
    </location>
</feature>
<comment type="subcellular location">
    <subcellularLocation>
        <location evidence="1">Nucleus</location>
    </subcellularLocation>
</comment>
<dbReference type="GeneID" id="25988658"/>
<keyword evidence="7" id="KW-0539">Nucleus</keyword>
<evidence type="ECO:0000256" key="7">
    <source>
        <dbReference type="ARBA" id="ARBA00023242"/>
    </source>
</evidence>